<dbReference type="RefSeq" id="WP_127097037.1">
    <property type="nucleotide sequence ID" value="NZ_CP031423.1"/>
</dbReference>
<gene>
    <name evidence="3" type="ORF">CVS47_03296</name>
</gene>
<evidence type="ECO:0000259" key="2">
    <source>
        <dbReference type="PROSITE" id="PS50995"/>
    </source>
</evidence>
<dbReference type="AlphaFoldDB" id="A0A3S9WFF1"/>
<feature type="compositionally biased region" description="Basic and acidic residues" evidence="1">
    <location>
        <begin position="176"/>
        <end position="190"/>
    </location>
</feature>
<evidence type="ECO:0000313" key="4">
    <source>
        <dbReference type="Proteomes" id="UP000276888"/>
    </source>
</evidence>
<dbReference type="GO" id="GO:0003700">
    <property type="term" value="F:DNA-binding transcription factor activity"/>
    <property type="evidence" value="ECO:0007669"/>
    <property type="project" value="InterPro"/>
</dbReference>
<dbReference type="Proteomes" id="UP000276888">
    <property type="component" value="Chromosome"/>
</dbReference>
<proteinExistence type="predicted"/>
<keyword evidence="4" id="KW-1185">Reference proteome</keyword>
<evidence type="ECO:0000256" key="1">
    <source>
        <dbReference type="SAM" id="MobiDB-lite"/>
    </source>
</evidence>
<dbReference type="InterPro" id="IPR039422">
    <property type="entry name" value="MarR/SlyA-like"/>
</dbReference>
<organism evidence="3 4">
    <name type="scientific">Microbacterium lemovicicum</name>
    <dbReference type="NCBI Taxonomy" id="1072463"/>
    <lineage>
        <taxon>Bacteria</taxon>
        <taxon>Bacillati</taxon>
        <taxon>Actinomycetota</taxon>
        <taxon>Actinomycetes</taxon>
        <taxon>Micrococcales</taxon>
        <taxon>Microbacteriaceae</taxon>
        <taxon>Microbacterium</taxon>
    </lineage>
</organism>
<sequence length="190" mass="20718">MNEQLPPRATSLATDELYYTLNRLSRSMNRAADDISWRHGVSLAEFNVLLVLAEGVLLSSAQLARRAFVTPQSSHQVVSTLVAGGLVETVDHPTDGRIKLARLTDAGWEVLDAARGELRMMQARAMSDLSEADRERVPAILATLAETLQGGWFGDVEAAEAAAARRPLRGTLARTPDIRPLPHADRKKPS</sequence>
<dbReference type="InterPro" id="IPR036388">
    <property type="entry name" value="WH-like_DNA-bd_sf"/>
</dbReference>
<feature type="domain" description="HTH marR-type" evidence="2">
    <location>
        <begin position="14"/>
        <end position="146"/>
    </location>
</feature>
<dbReference type="KEGG" id="mlv:CVS47_03296"/>
<dbReference type="EMBL" id="CP031423">
    <property type="protein sequence ID" value="AZS38637.1"/>
    <property type="molecule type" value="Genomic_DNA"/>
</dbReference>
<dbReference type="GO" id="GO:0006950">
    <property type="term" value="P:response to stress"/>
    <property type="evidence" value="ECO:0007669"/>
    <property type="project" value="TreeGrafter"/>
</dbReference>
<dbReference type="Gene3D" id="1.10.10.10">
    <property type="entry name" value="Winged helix-like DNA-binding domain superfamily/Winged helix DNA-binding domain"/>
    <property type="match status" value="1"/>
</dbReference>
<dbReference type="PANTHER" id="PTHR33164">
    <property type="entry name" value="TRANSCRIPTIONAL REGULATOR, MARR FAMILY"/>
    <property type="match status" value="1"/>
</dbReference>
<name>A0A3S9WFF1_9MICO</name>
<accession>A0A3S9WFF1</accession>
<evidence type="ECO:0000313" key="3">
    <source>
        <dbReference type="EMBL" id="AZS38637.1"/>
    </source>
</evidence>
<dbReference type="InterPro" id="IPR000835">
    <property type="entry name" value="HTH_MarR-typ"/>
</dbReference>
<protein>
    <submittedName>
        <fullName evidence="3">Putative HTH-type transcriptional regulator</fullName>
    </submittedName>
</protein>
<dbReference type="SUPFAM" id="SSF46785">
    <property type="entry name" value="Winged helix' DNA-binding domain"/>
    <property type="match status" value="1"/>
</dbReference>
<dbReference type="SMART" id="SM00347">
    <property type="entry name" value="HTH_MARR"/>
    <property type="match status" value="1"/>
</dbReference>
<dbReference type="Pfam" id="PF12802">
    <property type="entry name" value="MarR_2"/>
    <property type="match status" value="1"/>
</dbReference>
<dbReference type="InterPro" id="IPR036390">
    <property type="entry name" value="WH_DNA-bd_sf"/>
</dbReference>
<dbReference type="PANTHER" id="PTHR33164:SF43">
    <property type="entry name" value="HTH-TYPE TRANSCRIPTIONAL REPRESSOR YETL"/>
    <property type="match status" value="1"/>
</dbReference>
<dbReference type="PROSITE" id="PS50995">
    <property type="entry name" value="HTH_MARR_2"/>
    <property type="match status" value="1"/>
</dbReference>
<reference evidence="3 4" key="1">
    <citation type="submission" date="2018-08" db="EMBL/GenBank/DDBJ databases">
        <title>Microbacterium lemovicicum sp. nov., a bacterium isolated from a natural uranium-rich soil.</title>
        <authorList>
            <person name="ORTET P."/>
        </authorList>
    </citation>
    <scope>NUCLEOTIDE SEQUENCE [LARGE SCALE GENOMIC DNA]</scope>
    <source>
        <strain evidence="3 4">Viu22</strain>
    </source>
</reference>
<dbReference type="OrthoDB" id="162531at2"/>
<feature type="region of interest" description="Disordered" evidence="1">
    <location>
        <begin position="167"/>
        <end position="190"/>
    </location>
</feature>